<proteinExistence type="predicted"/>
<dbReference type="GO" id="GO:0016747">
    <property type="term" value="F:acyltransferase activity, transferring groups other than amino-acyl groups"/>
    <property type="evidence" value="ECO:0007669"/>
    <property type="project" value="InterPro"/>
</dbReference>
<keyword evidence="2" id="KW-0808">Transferase</keyword>
<feature type="domain" description="N-acetyltransferase" evidence="1">
    <location>
        <begin position="27"/>
        <end position="190"/>
    </location>
</feature>
<evidence type="ECO:0000259" key="1">
    <source>
        <dbReference type="PROSITE" id="PS51186"/>
    </source>
</evidence>
<dbReference type="PROSITE" id="PS51186">
    <property type="entry name" value="GNAT"/>
    <property type="match status" value="1"/>
</dbReference>
<gene>
    <name evidence="2" type="ORF">OPHB3_2193</name>
</gene>
<dbReference type="Proteomes" id="UP000052946">
    <property type="component" value="Unassembled WGS sequence"/>
</dbReference>
<dbReference type="PANTHER" id="PTHR43415:SF3">
    <property type="entry name" value="GNAT-FAMILY ACETYLTRANSFERASE"/>
    <property type="match status" value="1"/>
</dbReference>
<dbReference type="PANTHER" id="PTHR43415">
    <property type="entry name" value="SPERMIDINE N(1)-ACETYLTRANSFERASE"/>
    <property type="match status" value="1"/>
</dbReference>
<evidence type="ECO:0000313" key="3">
    <source>
        <dbReference type="Proteomes" id="UP000052946"/>
    </source>
</evidence>
<dbReference type="Gene3D" id="3.40.630.30">
    <property type="match status" value="1"/>
</dbReference>
<protein>
    <submittedName>
        <fullName evidence="2">Spermidine N(1)-acetyltransferase</fullName>
    </submittedName>
</protein>
<dbReference type="AlphaFoldDB" id="A0A0U9H6D2"/>
<comment type="caution">
    <text evidence="2">The sequence shown here is derived from an EMBL/GenBank/DDBJ whole genome shotgun (WGS) entry which is preliminary data.</text>
</comment>
<sequence>MEKLKIEVSLLLEKIRESFHMKKENNVYLRPIEDKDIEGIFNSLHDEEGLYMTGTRKVFTIEEVRNAYERFNKDSTRHDFAICLVENDQMIGDLAINDIDLDNRKAMFRIAIHSRDNYGKGYGTEAVRLAQKFTFEELRLNRLELQVYSHNPRGIRSYEKAGFKREGILRQSLFMKNQYSDEIIMSILYDDYVGGKL</sequence>
<organism evidence="2 3">
    <name type="scientific">Oceanobacillus picturae</name>
    <dbReference type="NCBI Taxonomy" id="171693"/>
    <lineage>
        <taxon>Bacteria</taxon>
        <taxon>Bacillati</taxon>
        <taxon>Bacillota</taxon>
        <taxon>Bacilli</taxon>
        <taxon>Bacillales</taxon>
        <taxon>Bacillaceae</taxon>
        <taxon>Oceanobacillus</taxon>
    </lineage>
</organism>
<reference evidence="3" key="1">
    <citation type="submission" date="2015-07" db="EMBL/GenBank/DDBJ databases">
        <title>Draft Genome Sequence of Oceanobacillus picturae Heshi-B3 that Was Isolated from Fermented Rice Bran with Aging Salted Mackerel, Which Was Named Heshiko as Traditional Fermented Seafood in Japan.</title>
        <authorList>
            <person name="Akuzawa S."/>
            <person name="Nakagawa J."/>
            <person name="Kanekatsu T."/>
            <person name="Kanesaki Y."/>
            <person name="Suzuki T."/>
        </authorList>
    </citation>
    <scope>NUCLEOTIDE SEQUENCE [LARGE SCALE GENOMIC DNA]</scope>
    <source>
        <strain evidence="3">Heshi-B3</strain>
    </source>
</reference>
<dbReference type="InterPro" id="IPR016181">
    <property type="entry name" value="Acyl_CoA_acyltransferase"/>
</dbReference>
<accession>A0A0U9H6D2</accession>
<reference evidence="2 3" key="2">
    <citation type="journal article" date="2016" name="Genome Announc.">
        <title>Draft Genome Sequence of Oceanobacillus picturae Heshi-B3, Isolated from Fermented Rice Bran in a Traditional Japanese Seafood Dish.</title>
        <authorList>
            <person name="Akuzawa S."/>
            <person name="Nagaoka J."/>
            <person name="Kanekatsu M."/>
            <person name="Kanesaki Y."/>
            <person name="Suzuki T."/>
        </authorList>
    </citation>
    <scope>NUCLEOTIDE SEQUENCE [LARGE SCALE GENOMIC DNA]</scope>
    <source>
        <strain evidence="2 3">Heshi-B3</strain>
    </source>
</reference>
<dbReference type="EMBL" id="BBXV01000025">
    <property type="protein sequence ID" value="GAQ18254.1"/>
    <property type="molecule type" value="Genomic_DNA"/>
</dbReference>
<dbReference type="InterPro" id="IPR000182">
    <property type="entry name" value="GNAT_dom"/>
</dbReference>
<dbReference type="Pfam" id="PF13302">
    <property type="entry name" value="Acetyltransf_3"/>
    <property type="match status" value="1"/>
</dbReference>
<dbReference type="SUPFAM" id="SSF55729">
    <property type="entry name" value="Acyl-CoA N-acyltransferases (Nat)"/>
    <property type="match status" value="1"/>
</dbReference>
<evidence type="ECO:0000313" key="2">
    <source>
        <dbReference type="EMBL" id="GAQ18254.1"/>
    </source>
</evidence>
<name>A0A0U9H6D2_9BACI</name>